<dbReference type="SUPFAM" id="SSF53067">
    <property type="entry name" value="Actin-like ATPase domain"/>
    <property type="match status" value="2"/>
</dbReference>
<evidence type="ECO:0000313" key="2">
    <source>
        <dbReference type="Proteomes" id="UP000664203"/>
    </source>
</evidence>
<evidence type="ECO:0000313" key="1">
    <source>
        <dbReference type="EMBL" id="CAF9909693.1"/>
    </source>
</evidence>
<dbReference type="InterPro" id="IPR043129">
    <property type="entry name" value="ATPase_NBD"/>
</dbReference>
<dbReference type="PANTHER" id="PTHR14187">
    <property type="entry name" value="ALPHA KINASE/ELONGATION FACTOR 2 KINASE"/>
    <property type="match status" value="1"/>
</dbReference>
<dbReference type="EMBL" id="CAJPDR010000038">
    <property type="protein sequence ID" value="CAF9909693.1"/>
    <property type="molecule type" value="Genomic_DNA"/>
</dbReference>
<dbReference type="PANTHER" id="PTHR14187:SF82">
    <property type="entry name" value="FAMILY CHAPERONE, PUTATIVE (AFU_ORTHOLOGUE AFUA_7G08575)-RELATED"/>
    <property type="match status" value="1"/>
</dbReference>
<keyword evidence="2" id="KW-1185">Reference proteome</keyword>
<dbReference type="AlphaFoldDB" id="A0A8H3EQD6"/>
<dbReference type="CDD" id="cd10170">
    <property type="entry name" value="ASKHA_NBD_HSP70"/>
    <property type="match status" value="1"/>
</dbReference>
<reference evidence="1" key="1">
    <citation type="submission" date="2021-03" db="EMBL/GenBank/DDBJ databases">
        <authorList>
            <person name="Tagirdzhanova G."/>
        </authorList>
    </citation>
    <scope>NUCLEOTIDE SEQUENCE</scope>
</reference>
<dbReference type="Proteomes" id="UP000664203">
    <property type="component" value="Unassembled WGS sequence"/>
</dbReference>
<proteinExistence type="predicted"/>
<name>A0A8H3EQD6_9LECA</name>
<dbReference type="OrthoDB" id="5332281at2759"/>
<protein>
    <submittedName>
        <fullName evidence="1">Uncharacterized protein</fullName>
    </submittedName>
</protein>
<accession>A0A8H3EQD6</accession>
<gene>
    <name evidence="1" type="ORF">ALECFALPRED_005974</name>
</gene>
<dbReference type="Gene3D" id="3.30.420.40">
    <property type="match status" value="1"/>
</dbReference>
<organism evidence="1 2">
    <name type="scientific">Alectoria fallacina</name>
    <dbReference type="NCBI Taxonomy" id="1903189"/>
    <lineage>
        <taxon>Eukaryota</taxon>
        <taxon>Fungi</taxon>
        <taxon>Dikarya</taxon>
        <taxon>Ascomycota</taxon>
        <taxon>Pezizomycotina</taxon>
        <taxon>Lecanoromycetes</taxon>
        <taxon>OSLEUM clade</taxon>
        <taxon>Lecanoromycetidae</taxon>
        <taxon>Lecanorales</taxon>
        <taxon>Lecanorineae</taxon>
        <taxon>Parmeliaceae</taxon>
        <taxon>Alectoria</taxon>
    </lineage>
</organism>
<sequence length="570" mass="64148">MQAVTERKMDSTFGVLNIADDENKLVIGLDFGTTYSGVAYIFTGTEKPEPIAITEWPGAKEVNKAKVPTLISYDDSSDQPFTWGYELADSTSASKIEGIKLLLDPNQPKPLYVPQNNTRVELQRLGRPAIDVAADYMTAIYKHALSKIEGAWPEEYLQPLQKKFILSVPAIWSDKAKDSTFRVLTSAAKKAGILPIQLVKEPEAAALYTLRCMKDKALKVGDAFVLCDAGGGTVDLISYEITRLDPLELRELVPGKGGLTGSLMINRRFEEAIKNAVGDEQYIALRKHKSYRIAMQFFDEAVKPAFNPFEQREDDIHYVNFPMADLKDDPANNIASNCFSVTREILKDIFAPLIADINRLVEEQVSAVRIKRMEENHAEAKEIKVGQNLVPIKRSHKGSVLSQVPREAVITSTVATRHYGVSAMWAYGPEDSGQPKIWQPLRERDEVEKMTWYIYTGEDLRREKRISVNFYRTLGHNFTENELLFKDTLIQSEAMWAPIYPGKGQTTVNCVLTADFKDVPRSNFCQLTSRDGRTVYKISYDLVVTYDSAVMKFSSEINGKEMGSVEAKYE</sequence>
<comment type="caution">
    <text evidence="1">The sequence shown here is derived from an EMBL/GenBank/DDBJ whole genome shotgun (WGS) entry which is preliminary data.</text>
</comment>